<feature type="domain" description="Peptidase M24" evidence="1">
    <location>
        <begin position="164"/>
        <end position="373"/>
    </location>
</feature>
<feature type="domain" description="Creatinase N-terminal" evidence="2">
    <location>
        <begin position="12"/>
        <end position="157"/>
    </location>
</feature>
<sequence>MAFFPASEYQERLTKVRNRMAERGIDVLLVTDPANMNYLSGYDAWSFYVHQLLVIFIEEDQPYWIGRKMDASAASHTSWLDQNHIIPYGDDYVQSDLKHPMDFVSEFIMLKNRGNKKIAAEFDAYYFTAKNFLKLSENLPNATLVDGTNLINWVRIIKSENELKCIKKAAKISEIAMQAAFDSIEIGGKQSDAVAAISHAQISGTDEFGGDYPAIIPLLPTGDKTSACHLTWTDEPFKQGDPVIIELSGCYQRYHSPLARTIILGIPDDRSKHIAEVVVEGINTTLDCIRPGMTCGEVELVWRKVIEKHGIIKDSRLGYSMGLNYPPDWGEHTASLREGDRTILQPNMTFHMIPGIWLDDFGIEISESFRVTEKGCEVLADFPRELLVKPNIRLA</sequence>
<proteinExistence type="predicted"/>
<accession>A0ABR5MF90</accession>
<evidence type="ECO:0000259" key="2">
    <source>
        <dbReference type="Pfam" id="PF01321"/>
    </source>
</evidence>
<dbReference type="Proteomes" id="UP000037854">
    <property type="component" value="Unassembled WGS sequence"/>
</dbReference>
<dbReference type="EMBL" id="LGTK01000112">
    <property type="protein sequence ID" value="KPH69428.1"/>
    <property type="molecule type" value="Genomic_DNA"/>
</dbReference>
<dbReference type="PANTHER" id="PTHR46112:SF2">
    <property type="entry name" value="XAA-PRO AMINOPEPTIDASE P-RELATED"/>
    <property type="match status" value="1"/>
</dbReference>
<evidence type="ECO:0000259" key="1">
    <source>
        <dbReference type="Pfam" id="PF00557"/>
    </source>
</evidence>
<dbReference type="InterPro" id="IPR029149">
    <property type="entry name" value="Creatin/AminoP/Spt16_N"/>
</dbReference>
<dbReference type="Pfam" id="PF00557">
    <property type="entry name" value="Peptidase_M24"/>
    <property type="match status" value="1"/>
</dbReference>
<dbReference type="PANTHER" id="PTHR46112">
    <property type="entry name" value="AMINOPEPTIDASE"/>
    <property type="match status" value="1"/>
</dbReference>
<dbReference type="InterPro" id="IPR000994">
    <property type="entry name" value="Pept_M24"/>
</dbReference>
<evidence type="ECO:0000313" key="4">
    <source>
        <dbReference type="Proteomes" id="UP000037854"/>
    </source>
</evidence>
<reference evidence="3 4" key="1">
    <citation type="submission" date="2015-07" db="EMBL/GenBank/DDBJ databases">
        <title>High-quality draft genome sequence of Oceanobacillus caeni HM6, a bacillus isolated from a human feces.</title>
        <authorList>
            <person name="Kumar J."/>
            <person name="Verma M.K."/>
            <person name="Pandey R."/>
            <person name="Bhambi M."/>
            <person name="Chauhan N."/>
        </authorList>
    </citation>
    <scope>NUCLEOTIDE SEQUENCE [LARGE SCALE GENOMIC DNA]</scope>
    <source>
        <strain evidence="3 4">HM6</strain>
    </source>
</reference>
<dbReference type="SUPFAM" id="SSF55920">
    <property type="entry name" value="Creatinase/aminopeptidase"/>
    <property type="match status" value="1"/>
</dbReference>
<evidence type="ECO:0000313" key="3">
    <source>
        <dbReference type="EMBL" id="KPH69428.1"/>
    </source>
</evidence>
<dbReference type="Gene3D" id="3.90.230.10">
    <property type="entry name" value="Creatinase/methionine aminopeptidase superfamily"/>
    <property type="match status" value="1"/>
</dbReference>
<dbReference type="Pfam" id="PF01321">
    <property type="entry name" value="Creatinase_N"/>
    <property type="match status" value="1"/>
</dbReference>
<dbReference type="CDD" id="cd01066">
    <property type="entry name" value="APP_MetAP"/>
    <property type="match status" value="1"/>
</dbReference>
<dbReference type="Gene3D" id="3.40.350.10">
    <property type="entry name" value="Creatinase/prolidase N-terminal domain"/>
    <property type="match status" value="1"/>
</dbReference>
<name>A0ABR5MF90_9BACI</name>
<dbReference type="InterPro" id="IPR036005">
    <property type="entry name" value="Creatinase/aminopeptidase-like"/>
</dbReference>
<comment type="caution">
    <text evidence="3">The sequence shown here is derived from an EMBL/GenBank/DDBJ whole genome shotgun (WGS) entry which is preliminary data.</text>
</comment>
<dbReference type="InterPro" id="IPR050659">
    <property type="entry name" value="Peptidase_M24B"/>
</dbReference>
<dbReference type="RefSeq" id="WP_060669321.1">
    <property type="nucleotide sequence ID" value="NZ_JARTGE010000108.1"/>
</dbReference>
<protein>
    <submittedName>
        <fullName evidence="3">X-Pro dipeptidase</fullName>
    </submittedName>
</protein>
<organism evidence="3 4">
    <name type="scientific">Oceanobacillus caeni</name>
    <dbReference type="NCBI Taxonomy" id="405946"/>
    <lineage>
        <taxon>Bacteria</taxon>
        <taxon>Bacillati</taxon>
        <taxon>Bacillota</taxon>
        <taxon>Bacilli</taxon>
        <taxon>Bacillales</taxon>
        <taxon>Bacillaceae</taxon>
        <taxon>Oceanobacillus</taxon>
    </lineage>
</organism>
<gene>
    <name evidence="3" type="ORF">AFL42_17080</name>
</gene>
<dbReference type="SUPFAM" id="SSF53092">
    <property type="entry name" value="Creatinase/prolidase N-terminal domain"/>
    <property type="match status" value="1"/>
</dbReference>
<keyword evidence="4" id="KW-1185">Reference proteome</keyword>
<dbReference type="InterPro" id="IPR000587">
    <property type="entry name" value="Creatinase_N"/>
</dbReference>